<dbReference type="SUPFAM" id="SSF54403">
    <property type="entry name" value="Cystatin/monellin"/>
    <property type="match status" value="2"/>
</dbReference>
<dbReference type="InterPro" id="IPR041401">
    <property type="entry name" value="TseB-like_dom"/>
</dbReference>
<dbReference type="OrthoDB" id="2381181at2"/>
<evidence type="ECO:0000259" key="2">
    <source>
        <dbReference type="Pfam" id="PF17881"/>
    </source>
</evidence>
<comment type="caution">
    <text evidence="3">The sequence shown here is derived from an EMBL/GenBank/DDBJ whole genome shotgun (WGS) entry which is preliminary data.</text>
</comment>
<keyword evidence="4" id="KW-1185">Reference proteome</keyword>
<dbReference type="RefSeq" id="WP_115772699.1">
    <property type="nucleotide sequence ID" value="NZ_PIOC01000012.1"/>
</dbReference>
<dbReference type="Pfam" id="PF17881">
    <property type="entry name" value="TseB"/>
    <property type="match status" value="1"/>
</dbReference>
<sequence length="177" mass="20471">MNNGYSQSSKHEWLKWSLWTLLVLAIACIIYAIFLYNDLYDSKTAGFADTEKQILAQTAITDVEKIEHYNGDSPYHIVYGKNGDNEEKIIFYPLNGNEKNLTTIDTSRIISEQQILNAWENQCSKCQFVHINPALVDGEPLWEIAYYKDNKSTYVLDYLSMDDASRIEQLHFSKLVK</sequence>
<keyword evidence="1" id="KW-1133">Transmembrane helix</keyword>
<reference evidence="4" key="1">
    <citation type="submission" date="2017-11" db="EMBL/GenBank/DDBJ databases">
        <authorList>
            <person name="Zhu W."/>
        </authorList>
    </citation>
    <scope>NUCLEOTIDE SEQUENCE [LARGE SCALE GENOMIC DNA]</scope>
    <source>
        <strain evidence="4">CAU 1183</strain>
    </source>
</reference>
<proteinExistence type="predicted"/>
<dbReference type="Gene3D" id="3.10.450.40">
    <property type="match status" value="2"/>
</dbReference>
<evidence type="ECO:0000313" key="4">
    <source>
        <dbReference type="Proteomes" id="UP000257143"/>
    </source>
</evidence>
<evidence type="ECO:0000256" key="1">
    <source>
        <dbReference type="SAM" id="Phobius"/>
    </source>
</evidence>
<accession>A0A3D8PUF0</accession>
<dbReference type="InterPro" id="IPR046350">
    <property type="entry name" value="Cystatin_sf"/>
</dbReference>
<name>A0A3D8PUF0_9BACI</name>
<evidence type="ECO:0000313" key="3">
    <source>
        <dbReference type="EMBL" id="RDW19624.1"/>
    </source>
</evidence>
<keyword evidence="1" id="KW-0472">Membrane</keyword>
<protein>
    <recommendedName>
        <fullName evidence="2">Cell wall elongation regulator TseB-like domain-containing protein</fullName>
    </recommendedName>
</protein>
<dbReference type="EMBL" id="PIOC01000012">
    <property type="protein sequence ID" value="RDW19624.1"/>
    <property type="molecule type" value="Genomic_DNA"/>
</dbReference>
<keyword evidence="1" id="KW-0812">Transmembrane</keyword>
<dbReference type="AlphaFoldDB" id="A0A3D8PUF0"/>
<organism evidence="3 4">
    <name type="scientific">Oceanobacillus arenosus</name>
    <dbReference type="NCBI Taxonomy" id="1229153"/>
    <lineage>
        <taxon>Bacteria</taxon>
        <taxon>Bacillati</taxon>
        <taxon>Bacillota</taxon>
        <taxon>Bacilli</taxon>
        <taxon>Bacillales</taxon>
        <taxon>Bacillaceae</taxon>
        <taxon>Oceanobacillus</taxon>
    </lineage>
</organism>
<feature type="domain" description="Cell wall elongation regulator TseB-like" evidence="2">
    <location>
        <begin position="52"/>
        <end position="93"/>
    </location>
</feature>
<gene>
    <name evidence="3" type="ORF">CWR48_07855</name>
</gene>
<dbReference type="Proteomes" id="UP000257143">
    <property type="component" value="Unassembled WGS sequence"/>
</dbReference>
<feature type="transmembrane region" description="Helical" evidence="1">
    <location>
        <begin position="16"/>
        <end position="36"/>
    </location>
</feature>